<evidence type="ECO:0000256" key="10">
    <source>
        <dbReference type="ARBA" id="ARBA00022989"/>
    </source>
</evidence>
<evidence type="ECO:0000256" key="21">
    <source>
        <dbReference type="SAM" id="MobiDB-lite"/>
    </source>
</evidence>
<dbReference type="FunFam" id="1.20.950.20:FF:000001">
    <property type="entry name" value="Respiratory nitrate reductase subunit gamma"/>
    <property type="match status" value="1"/>
</dbReference>
<keyword evidence="9" id="KW-0249">Electron transport</keyword>
<dbReference type="EMBL" id="CP138335">
    <property type="protein sequence ID" value="XBW07231.1"/>
    <property type="molecule type" value="Genomic_DNA"/>
</dbReference>
<protein>
    <recommendedName>
        <fullName evidence="19">Nitrate reductase-like protein NarX</fullName>
    </recommendedName>
</protein>
<feature type="transmembrane region" description="Helical" evidence="22">
    <location>
        <begin position="131"/>
        <end position="151"/>
    </location>
</feature>
<feature type="binding site" description="axial binding residue" evidence="20">
    <location>
        <position position="208"/>
    </location>
    <ligand>
        <name>heme b</name>
        <dbReference type="ChEBI" id="CHEBI:60344"/>
        <label>1</label>
    </ligand>
    <ligandPart>
        <name>Fe</name>
        <dbReference type="ChEBI" id="CHEBI:18248"/>
    </ligandPart>
</feature>
<evidence type="ECO:0000256" key="22">
    <source>
        <dbReference type="SAM" id="Phobius"/>
    </source>
</evidence>
<dbReference type="GO" id="GO:0046872">
    <property type="term" value="F:metal ion binding"/>
    <property type="evidence" value="ECO:0007669"/>
    <property type="project" value="UniProtKB-KW"/>
</dbReference>
<comment type="function">
    <text evidence="15">Does not seem to have nitrate reductase activity.</text>
</comment>
<evidence type="ECO:0000256" key="8">
    <source>
        <dbReference type="ARBA" id="ARBA00022723"/>
    </source>
</evidence>
<sequence length="269" mass="30491">MSALDIFLWIIFPYVCLATLILGLIWRWRTDKFGWTSRSSEIYERTWLRISSPLFHFGILFVVLGHFGGLVIPASWTEAVGVSEHMYHLVAVVMGSLAGAVAIVGLIGLLIRRFKYKSVRFATSRGDIVMYIFLLIPIALGASATVLTQIFGDPGGYNYRETISPWFRSLFYFQPDVALMVDVPLVFKLHIIAGFLLFAMLPFTRLVHAVAPPVLYPARPYMVYRSRATTVGRPAVARGWEPIPTTSEQVRKRKRTGHKVEHMQKVSDR</sequence>
<evidence type="ECO:0000256" key="20">
    <source>
        <dbReference type="PIRSR" id="PIRSR603816-1"/>
    </source>
</evidence>
<evidence type="ECO:0000259" key="23">
    <source>
        <dbReference type="Pfam" id="PF02665"/>
    </source>
</evidence>
<evidence type="ECO:0000256" key="9">
    <source>
        <dbReference type="ARBA" id="ARBA00022982"/>
    </source>
</evidence>
<keyword evidence="12 20" id="KW-0408">Iron</keyword>
<dbReference type="GO" id="GO:0020037">
    <property type="term" value="F:heme binding"/>
    <property type="evidence" value="ECO:0007669"/>
    <property type="project" value="TreeGrafter"/>
</dbReference>
<comment type="similarity">
    <text evidence="18">In the N-terminal section; belongs to the nitrate reductase alpha subunit family.</text>
</comment>
<accession>A0AAU7V5X6</accession>
<evidence type="ECO:0000256" key="15">
    <source>
        <dbReference type="ARBA" id="ARBA00056200"/>
    </source>
</evidence>
<dbReference type="GO" id="GO:0005886">
    <property type="term" value="C:plasma membrane"/>
    <property type="evidence" value="ECO:0007669"/>
    <property type="project" value="UniProtKB-SubCell"/>
</dbReference>
<keyword evidence="7 22" id="KW-0812">Transmembrane</keyword>
<evidence type="ECO:0000256" key="16">
    <source>
        <dbReference type="ARBA" id="ARBA00061095"/>
    </source>
</evidence>
<evidence type="ECO:0000313" key="24">
    <source>
        <dbReference type="EMBL" id="XBW07231.1"/>
    </source>
</evidence>
<keyword evidence="4" id="KW-0813">Transport</keyword>
<dbReference type="GO" id="GO:0019645">
    <property type="term" value="P:anaerobic electron transport chain"/>
    <property type="evidence" value="ECO:0007669"/>
    <property type="project" value="TreeGrafter"/>
</dbReference>
<keyword evidence="11" id="KW-0560">Oxidoreductase</keyword>
<keyword evidence="6 20" id="KW-0349">Heme</keyword>
<evidence type="ECO:0000256" key="1">
    <source>
        <dbReference type="ARBA" id="ARBA00001942"/>
    </source>
</evidence>
<comment type="similarity">
    <text evidence="17">In the C-terminal section; belongs to the nitrate reductase gamma subunit family.</text>
</comment>
<dbReference type="GO" id="GO:0042128">
    <property type="term" value="P:nitrate assimilation"/>
    <property type="evidence" value="ECO:0007669"/>
    <property type="project" value="UniProtKB-KW"/>
</dbReference>
<evidence type="ECO:0000256" key="7">
    <source>
        <dbReference type="ARBA" id="ARBA00022692"/>
    </source>
</evidence>
<feature type="binding site" description="axial binding residue" evidence="20">
    <location>
        <position position="66"/>
    </location>
    <ligand>
        <name>heme b</name>
        <dbReference type="ChEBI" id="CHEBI:60344"/>
        <label>2</label>
    </ligand>
    <ligandPart>
        <name>Fe</name>
        <dbReference type="ChEBI" id="CHEBI:18248"/>
    </ligandPart>
</feature>
<comment type="cofactor">
    <cofactor evidence="2">
        <name>heme b</name>
        <dbReference type="ChEBI" id="CHEBI:60344"/>
    </cofactor>
</comment>
<evidence type="ECO:0000256" key="13">
    <source>
        <dbReference type="ARBA" id="ARBA00023063"/>
    </source>
</evidence>
<evidence type="ECO:0000256" key="11">
    <source>
        <dbReference type="ARBA" id="ARBA00023002"/>
    </source>
</evidence>
<dbReference type="NCBIfam" id="TIGR00351">
    <property type="entry name" value="narI"/>
    <property type="match status" value="1"/>
</dbReference>
<evidence type="ECO:0000256" key="5">
    <source>
        <dbReference type="ARBA" id="ARBA00022475"/>
    </source>
</evidence>
<evidence type="ECO:0000256" key="17">
    <source>
        <dbReference type="ARBA" id="ARBA00061196"/>
    </source>
</evidence>
<dbReference type="Pfam" id="PF02665">
    <property type="entry name" value="Nitrate_red_gam"/>
    <property type="match status" value="1"/>
</dbReference>
<dbReference type="GO" id="GO:0008940">
    <property type="term" value="F:nitrate reductase activity"/>
    <property type="evidence" value="ECO:0007669"/>
    <property type="project" value="InterPro"/>
</dbReference>
<evidence type="ECO:0000256" key="6">
    <source>
        <dbReference type="ARBA" id="ARBA00022617"/>
    </source>
</evidence>
<dbReference type="InterPro" id="IPR003816">
    <property type="entry name" value="Nitrate_red_gam"/>
</dbReference>
<proteinExistence type="inferred from homology"/>
<feature type="binding site" description="axial binding residue" evidence="20">
    <location>
        <position position="190"/>
    </location>
    <ligand>
        <name>heme b</name>
        <dbReference type="ChEBI" id="CHEBI:60344"/>
        <label>1</label>
    </ligand>
    <ligandPart>
        <name>Fe</name>
        <dbReference type="ChEBI" id="CHEBI:18248"/>
    </ligandPart>
</feature>
<dbReference type="RefSeq" id="WP_350257437.1">
    <property type="nucleotide sequence ID" value="NZ_CP138335.1"/>
</dbReference>
<organism evidence="24">
    <name type="scientific">Scrofimicrobium appendicitidis</name>
    <dbReference type="NCBI Taxonomy" id="3079930"/>
    <lineage>
        <taxon>Bacteria</taxon>
        <taxon>Bacillati</taxon>
        <taxon>Actinomycetota</taxon>
        <taxon>Actinomycetes</taxon>
        <taxon>Actinomycetales</taxon>
        <taxon>Actinomycetaceae</taxon>
        <taxon>Scrofimicrobium</taxon>
    </lineage>
</organism>
<dbReference type="SUPFAM" id="SSF103501">
    <property type="entry name" value="Respiratory nitrate reductase 1 gamma chain"/>
    <property type="match status" value="1"/>
</dbReference>
<comment type="cofactor">
    <cofactor evidence="1">
        <name>Mo-bis(molybdopterin guanine dinucleotide)</name>
        <dbReference type="ChEBI" id="CHEBI:60539"/>
    </cofactor>
</comment>
<feature type="transmembrane region" description="Helical" evidence="22">
    <location>
        <begin position="47"/>
        <end position="67"/>
    </location>
</feature>
<evidence type="ECO:0000256" key="14">
    <source>
        <dbReference type="ARBA" id="ARBA00023136"/>
    </source>
</evidence>
<dbReference type="GO" id="GO:0009055">
    <property type="term" value="F:electron transfer activity"/>
    <property type="evidence" value="ECO:0007669"/>
    <property type="project" value="TreeGrafter"/>
</dbReference>
<evidence type="ECO:0000256" key="19">
    <source>
        <dbReference type="ARBA" id="ARBA00071287"/>
    </source>
</evidence>
<dbReference type="GO" id="GO:0009325">
    <property type="term" value="C:nitrate reductase complex"/>
    <property type="evidence" value="ECO:0007669"/>
    <property type="project" value="InterPro"/>
</dbReference>
<feature type="compositionally biased region" description="Basic and acidic residues" evidence="21">
    <location>
        <begin position="258"/>
        <end position="269"/>
    </location>
</feature>
<dbReference type="PANTHER" id="PTHR30598">
    <property type="entry name" value="NITRATE REDUCTASE PRIVATE CHAPERONE, REDOX ENZYME MATURATION PROTEIN REMP FAMILY"/>
    <property type="match status" value="1"/>
</dbReference>
<reference evidence="24" key="1">
    <citation type="submission" date="2023-11" db="EMBL/GenBank/DDBJ databases">
        <title>Scrofimicrobium hongkongense sp. nov., isolated from a patient with peritonitis.</title>
        <authorList>
            <person name="Lao H.Y."/>
            <person name="Wong A.Y.P."/>
            <person name="Ng T.L."/>
            <person name="Wong R.Y.L."/>
            <person name="Yau M.C.Y."/>
            <person name="Lam J.Y.W."/>
            <person name="Siu G.K.H."/>
        </authorList>
    </citation>
    <scope>NUCLEOTIDE SEQUENCE</scope>
    <source>
        <strain evidence="24">R131</strain>
    </source>
</reference>
<evidence type="ECO:0000256" key="4">
    <source>
        <dbReference type="ARBA" id="ARBA00022448"/>
    </source>
</evidence>
<comment type="subcellular location">
    <subcellularLocation>
        <location evidence="3">Cell membrane</location>
        <topology evidence="3">Multi-pass membrane protein</topology>
    </subcellularLocation>
</comment>
<feature type="transmembrane region" description="Helical" evidence="22">
    <location>
        <begin position="6"/>
        <end position="26"/>
    </location>
</feature>
<keyword evidence="14 22" id="KW-0472">Membrane</keyword>
<evidence type="ECO:0000256" key="2">
    <source>
        <dbReference type="ARBA" id="ARBA00001970"/>
    </source>
</evidence>
<feature type="domain" description="NarG-like" evidence="23">
    <location>
        <begin position="6"/>
        <end position="227"/>
    </location>
</feature>
<dbReference type="KEGG" id="sapp:SAC06_06145"/>
<keyword evidence="8" id="KW-0479">Metal-binding</keyword>
<gene>
    <name evidence="24" type="primary">narI</name>
    <name evidence="24" type="ORF">SAC06_06145</name>
</gene>
<dbReference type="InterPro" id="IPR036197">
    <property type="entry name" value="NarG-like_sf"/>
</dbReference>
<keyword evidence="10 22" id="KW-1133">Transmembrane helix</keyword>
<keyword evidence="13" id="KW-0534">Nitrate assimilation</keyword>
<keyword evidence="5" id="KW-1003">Cell membrane</keyword>
<evidence type="ECO:0000256" key="18">
    <source>
        <dbReference type="ARBA" id="ARBA00061480"/>
    </source>
</evidence>
<dbReference type="PANTHER" id="PTHR30598:SF3">
    <property type="entry name" value="RESPIRATORY NITRATE REDUCTASE 1 GAMMA CHAIN"/>
    <property type="match status" value="1"/>
</dbReference>
<comment type="similarity">
    <text evidence="16">In the central section; belongs to the NarJ/NarW family.</text>
</comment>
<feature type="region of interest" description="Disordered" evidence="21">
    <location>
        <begin position="247"/>
        <end position="269"/>
    </location>
</feature>
<dbReference type="AlphaFoldDB" id="A0AAU7V5X6"/>
<feature type="transmembrane region" description="Helical" evidence="22">
    <location>
        <begin position="87"/>
        <end position="111"/>
    </location>
</feature>
<evidence type="ECO:0000256" key="3">
    <source>
        <dbReference type="ARBA" id="ARBA00004651"/>
    </source>
</evidence>
<dbReference type="InterPro" id="IPR023234">
    <property type="entry name" value="NarG-like_domain"/>
</dbReference>
<dbReference type="InterPro" id="IPR051936">
    <property type="entry name" value="Heme-iron_electron_transfer"/>
</dbReference>
<evidence type="ECO:0000256" key="12">
    <source>
        <dbReference type="ARBA" id="ARBA00023004"/>
    </source>
</evidence>
<feature type="transmembrane region" description="Helical" evidence="22">
    <location>
        <begin position="177"/>
        <end position="198"/>
    </location>
</feature>
<feature type="binding site" description="axial binding residue" evidence="20">
    <location>
        <position position="56"/>
    </location>
    <ligand>
        <name>heme b</name>
        <dbReference type="ChEBI" id="CHEBI:60344"/>
        <label>1</label>
    </ligand>
    <ligandPart>
        <name>Fe</name>
        <dbReference type="ChEBI" id="CHEBI:18248"/>
    </ligandPart>
</feature>
<name>A0AAU7V5X6_9ACTO</name>
<dbReference type="Gene3D" id="1.20.950.20">
    <property type="entry name" value="Transmembrane di-heme cytochromes, Chain C"/>
    <property type="match status" value="1"/>
</dbReference>